<dbReference type="SUPFAM" id="SSF52540">
    <property type="entry name" value="P-loop containing nucleoside triphosphate hydrolases"/>
    <property type="match status" value="1"/>
</dbReference>
<keyword evidence="1" id="KW-0812">Transmembrane</keyword>
<reference evidence="2" key="1">
    <citation type="submission" date="2023-02" db="EMBL/GenBank/DDBJ databases">
        <title>Genome of toxic invasive species Heracleum sosnowskyi carries increased number of genes despite the absence of recent whole-genome duplications.</title>
        <authorList>
            <person name="Schelkunov M."/>
            <person name="Shtratnikova V."/>
            <person name="Makarenko M."/>
            <person name="Klepikova A."/>
            <person name="Omelchenko D."/>
            <person name="Novikova G."/>
            <person name="Obukhova E."/>
            <person name="Bogdanov V."/>
            <person name="Penin A."/>
            <person name="Logacheva M."/>
        </authorList>
    </citation>
    <scope>NUCLEOTIDE SEQUENCE</scope>
    <source>
        <strain evidence="2">Hsosn_3</strain>
        <tissue evidence="2">Leaf</tissue>
    </source>
</reference>
<name>A0AAD8N1E2_9APIA</name>
<evidence type="ECO:0000313" key="2">
    <source>
        <dbReference type="EMBL" id="KAK1391263.1"/>
    </source>
</evidence>
<reference evidence="2" key="2">
    <citation type="submission" date="2023-05" db="EMBL/GenBank/DDBJ databases">
        <authorList>
            <person name="Schelkunov M.I."/>
        </authorList>
    </citation>
    <scope>NUCLEOTIDE SEQUENCE</scope>
    <source>
        <strain evidence="2">Hsosn_3</strain>
        <tissue evidence="2">Leaf</tissue>
    </source>
</reference>
<gene>
    <name evidence="2" type="ORF">POM88_010319</name>
</gene>
<protein>
    <submittedName>
        <fullName evidence="2">Uncharacterized protein</fullName>
    </submittedName>
</protein>
<feature type="transmembrane region" description="Helical" evidence="1">
    <location>
        <begin position="68"/>
        <end position="94"/>
    </location>
</feature>
<accession>A0AAD8N1E2</accession>
<evidence type="ECO:0000313" key="3">
    <source>
        <dbReference type="Proteomes" id="UP001237642"/>
    </source>
</evidence>
<organism evidence="2 3">
    <name type="scientific">Heracleum sosnowskyi</name>
    <dbReference type="NCBI Taxonomy" id="360622"/>
    <lineage>
        <taxon>Eukaryota</taxon>
        <taxon>Viridiplantae</taxon>
        <taxon>Streptophyta</taxon>
        <taxon>Embryophyta</taxon>
        <taxon>Tracheophyta</taxon>
        <taxon>Spermatophyta</taxon>
        <taxon>Magnoliopsida</taxon>
        <taxon>eudicotyledons</taxon>
        <taxon>Gunneridae</taxon>
        <taxon>Pentapetalae</taxon>
        <taxon>asterids</taxon>
        <taxon>campanulids</taxon>
        <taxon>Apiales</taxon>
        <taxon>Apiaceae</taxon>
        <taxon>Apioideae</taxon>
        <taxon>apioid superclade</taxon>
        <taxon>Tordylieae</taxon>
        <taxon>Tordyliinae</taxon>
        <taxon>Heracleum</taxon>
    </lineage>
</organism>
<dbReference type="GO" id="GO:0042626">
    <property type="term" value="F:ATPase-coupled transmembrane transporter activity"/>
    <property type="evidence" value="ECO:0007669"/>
    <property type="project" value="TreeGrafter"/>
</dbReference>
<keyword evidence="1" id="KW-0472">Membrane</keyword>
<keyword evidence="1" id="KW-1133">Transmembrane helix</keyword>
<dbReference type="AlphaFoldDB" id="A0AAD8N1E2"/>
<feature type="transmembrane region" description="Helical" evidence="1">
    <location>
        <begin position="28"/>
        <end position="48"/>
    </location>
</feature>
<dbReference type="Gene3D" id="3.40.50.300">
    <property type="entry name" value="P-loop containing nucleotide triphosphate hydrolases"/>
    <property type="match status" value="1"/>
</dbReference>
<dbReference type="PANTHER" id="PTHR24222:SF52">
    <property type="entry name" value="ABC TRANSPORTER B FAMILY MEMBER 20-RELATED"/>
    <property type="match status" value="1"/>
</dbReference>
<dbReference type="EMBL" id="JAUIZM010000003">
    <property type="protein sequence ID" value="KAK1391263.1"/>
    <property type="molecule type" value="Genomic_DNA"/>
</dbReference>
<dbReference type="GO" id="GO:0005886">
    <property type="term" value="C:plasma membrane"/>
    <property type="evidence" value="ECO:0007669"/>
    <property type="project" value="TreeGrafter"/>
</dbReference>
<dbReference type="InterPro" id="IPR027417">
    <property type="entry name" value="P-loop_NTPase"/>
</dbReference>
<comment type="caution">
    <text evidence="2">The sequence shown here is derived from an EMBL/GenBank/DDBJ whole genome shotgun (WGS) entry which is preliminary data.</text>
</comment>
<evidence type="ECO:0000256" key="1">
    <source>
        <dbReference type="SAM" id="Phobius"/>
    </source>
</evidence>
<dbReference type="PANTHER" id="PTHR24222">
    <property type="entry name" value="ABC TRANSPORTER B FAMILY"/>
    <property type="match status" value="1"/>
</dbReference>
<keyword evidence="3" id="KW-1185">Reference proteome</keyword>
<sequence>MEMKEAKDAEHRGTPSFWRLVEPSLAEWLYAVLGNIGAAIFGSFNPFLAYHDMIYLKESDQLLGVQAYLVGLTFALAASPCSTPVLATLLAYLASSKAEHQGQYCLHATMDQIEEAAKIAHAHTFISSLERGYQTQVGRAGLALTEEQKIKLSVARAVISSPSILLLDEVTGGLDFEAKR</sequence>
<dbReference type="Proteomes" id="UP001237642">
    <property type="component" value="Unassembled WGS sequence"/>
</dbReference>
<dbReference type="InterPro" id="IPR039421">
    <property type="entry name" value="Type_1_exporter"/>
</dbReference>
<proteinExistence type="predicted"/>